<dbReference type="GO" id="GO:0008830">
    <property type="term" value="F:dTDP-4-dehydrorhamnose 3,5-epimerase activity"/>
    <property type="evidence" value="ECO:0007669"/>
    <property type="project" value="InterPro"/>
</dbReference>
<comment type="caution">
    <text evidence="1">The sequence shown here is derived from an EMBL/GenBank/DDBJ whole genome shotgun (WGS) entry which is preliminary data.</text>
</comment>
<dbReference type="GO" id="GO:0000271">
    <property type="term" value="P:polysaccharide biosynthetic process"/>
    <property type="evidence" value="ECO:0007669"/>
    <property type="project" value="TreeGrafter"/>
</dbReference>
<dbReference type="GO" id="GO:0005829">
    <property type="term" value="C:cytosol"/>
    <property type="evidence" value="ECO:0007669"/>
    <property type="project" value="TreeGrafter"/>
</dbReference>
<dbReference type="InterPro" id="IPR011051">
    <property type="entry name" value="RmlC_Cupin_sf"/>
</dbReference>
<dbReference type="GO" id="GO:0019305">
    <property type="term" value="P:dTDP-rhamnose biosynthetic process"/>
    <property type="evidence" value="ECO:0007669"/>
    <property type="project" value="TreeGrafter"/>
</dbReference>
<accession>A0A0F9CYC9</accession>
<protein>
    <recommendedName>
        <fullName evidence="2">Sugar 3,4-ketoisomerase QdtA cupin domain-containing protein</fullName>
    </recommendedName>
</protein>
<dbReference type="PANTHER" id="PTHR21047:SF2">
    <property type="entry name" value="THYMIDINE DIPHOSPHO-4-KETO-RHAMNOSE 3,5-EPIMERASE"/>
    <property type="match status" value="1"/>
</dbReference>
<sequence length="161" mass="18605">MEFTSGEIEGVTVEKLSKHVDERGFLIETFRKDTLPGGLAPQMGYVSYTEPEIARGPHEHREQTDIFAFIGPGNFRIHLWDNREDSPTNKNRMIIFGGEDNPLLVVVPPGVVHGYKNVSRIVRGMVLNYPDRLYRGLDKKEEVDEIRHEDNEDEFYIDFVR</sequence>
<dbReference type="PANTHER" id="PTHR21047">
    <property type="entry name" value="DTDP-6-DEOXY-D-GLUCOSE-3,5 EPIMERASE"/>
    <property type="match status" value="1"/>
</dbReference>
<name>A0A0F9CYC9_9ZZZZ</name>
<reference evidence="1" key="1">
    <citation type="journal article" date="2015" name="Nature">
        <title>Complex archaea that bridge the gap between prokaryotes and eukaryotes.</title>
        <authorList>
            <person name="Spang A."/>
            <person name="Saw J.H."/>
            <person name="Jorgensen S.L."/>
            <person name="Zaremba-Niedzwiedzka K."/>
            <person name="Martijn J."/>
            <person name="Lind A.E."/>
            <person name="van Eijk R."/>
            <person name="Schleper C."/>
            <person name="Guy L."/>
            <person name="Ettema T.J."/>
        </authorList>
    </citation>
    <scope>NUCLEOTIDE SEQUENCE</scope>
</reference>
<dbReference type="AlphaFoldDB" id="A0A0F9CYC9"/>
<dbReference type="EMBL" id="LAZR01031237">
    <property type="protein sequence ID" value="KKL54333.1"/>
    <property type="molecule type" value="Genomic_DNA"/>
</dbReference>
<dbReference type="SUPFAM" id="SSF51182">
    <property type="entry name" value="RmlC-like cupins"/>
    <property type="match status" value="1"/>
</dbReference>
<evidence type="ECO:0000313" key="1">
    <source>
        <dbReference type="EMBL" id="KKL54333.1"/>
    </source>
</evidence>
<dbReference type="InterPro" id="IPR014710">
    <property type="entry name" value="RmlC-like_jellyroll"/>
</dbReference>
<dbReference type="InterPro" id="IPR000888">
    <property type="entry name" value="RmlC-like"/>
</dbReference>
<evidence type="ECO:0008006" key="2">
    <source>
        <dbReference type="Google" id="ProtNLM"/>
    </source>
</evidence>
<dbReference type="Gene3D" id="2.60.120.10">
    <property type="entry name" value="Jelly Rolls"/>
    <property type="match status" value="1"/>
</dbReference>
<organism evidence="1">
    <name type="scientific">marine sediment metagenome</name>
    <dbReference type="NCBI Taxonomy" id="412755"/>
    <lineage>
        <taxon>unclassified sequences</taxon>
        <taxon>metagenomes</taxon>
        <taxon>ecological metagenomes</taxon>
    </lineage>
</organism>
<dbReference type="Pfam" id="PF00908">
    <property type="entry name" value="dTDP_sugar_isom"/>
    <property type="match status" value="1"/>
</dbReference>
<proteinExistence type="predicted"/>
<gene>
    <name evidence="1" type="ORF">LCGC14_2266460</name>
</gene>